<dbReference type="PANTHER" id="PTHR35339">
    <property type="entry name" value="LINALOOL DEHYDRATASE_ISOMERASE DOMAIN-CONTAINING PROTEIN"/>
    <property type="match status" value="1"/>
</dbReference>
<reference evidence="3 4" key="1">
    <citation type="submission" date="2020-08" db="EMBL/GenBank/DDBJ databases">
        <title>Sequencing the genomes of 1000 actinobacteria strains.</title>
        <authorList>
            <person name="Klenk H.-P."/>
        </authorList>
    </citation>
    <scope>NUCLEOTIDE SEQUENCE [LARGE SCALE GENOMIC DNA]</scope>
    <source>
        <strain evidence="3 4">DSM 28967</strain>
    </source>
</reference>
<evidence type="ECO:0000313" key="4">
    <source>
        <dbReference type="Proteomes" id="UP000549971"/>
    </source>
</evidence>
<feature type="domain" description="DUF2264" evidence="2">
    <location>
        <begin position="21"/>
        <end position="368"/>
    </location>
</feature>
<evidence type="ECO:0000259" key="2">
    <source>
        <dbReference type="Pfam" id="PF10022"/>
    </source>
</evidence>
<evidence type="ECO:0000313" key="3">
    <source>
        <dbReference type="EMBL" id="MBB5835177.1"/>
    </source>
</evidence>
<sequence>MSRLILPATDRVLSRQTGWVRGHWEALADHLLDSLDPYFSPGSALVELPGRPSRSGTASDALEGFARSFMLAAFRIGGVRGEGCEQLIERYARGVANGANPDHPESWLRLTPRSQQMVEAAAIAVALHESREWIWDRLDPRAQEHVAEWLGGFIGSTTHDNNWRLFQVVSEQFLASVGAPYSQDDIDGGLDRIEDWYVGDGWYSDGDGQNFDNYIGWAMHLYPALWTRMAAATPGAVYDDRLKVYRERLGLFLEDAVHLVGNDGAPVYQGRSLTYRMAAAAPYWMGALMDSTPLSPGQTRRLCSGIARHFVQHGVPDERGLLTLGWYDTFLPTTQQYSGPGSPYWASKGFVGLLLPPEHPVWSAPEESIPLDDEDQIRSMPAPGWIVHNSRHDQLVRLINHGADHAPLAEPEGVEPPVDSHYDRLAYANHAGPELADNTPRIDNLVSLVDQQGRTSTRGRIRRLGVGARTASSWHKAWLGSEGPWPIETTSIVHGSLEIRASLVEGPPASLVRSGGYAVAANTLPAATAGSAAAGAAGPTLGSSRAGGTTGSTSGFPEAGAATGPTSGSAEAGGTTGPSPAAGSNSGSPSTSAGAAASATGDVSAGMSASSAPAVWASARTAEGLQSSVVGLHGYTSAGVHRGLGVNAFGPHSATPYLTAPHTGEPAVLVHAVLLTRDELAPQALAEGIDVQVDGREITITLPGGGTEIVVLGNR</sequence>
<keyword evidence="4" id="KW-1185">Reference proteome</keyword>
<dbReference type="RefSeq" id="WP_238356017.1">
    <property type="nucleotide sequence ID" value="NZ_JACHMY010000001.1"/>
</dbReference>
<dbReference type="Pfam" id="PF10022">
    <property type="entry name" value="DUF2264"/>
    <property type="match status" value="1"/>
</dbReference>
<gene>
    <name evidence="3" type="ORF">HDA39_001911</name>
</gene>
<proteinExistence type="predicted"/>
<dbReference type="AlphaFoldDB" id="A0A7W9J3X4"/>
<dbReference type="PANTHER" id="PTHR35339:SF4">
    <property type="entry name" value="LINALOOL DEHYDRATASE_ISOMERASE DOMAIN-CONTAINING PROTEIN"/>
    <property type="match status" value="1"/>
</dbReference>
<protein>
    <recommendedName>
        <fullName evidence="2">DUF2264 domain-containing protein</fullName>
    </recommendedName>
</protein>
<name>A0A7W9J3X4_9ACTN</name>
<evidence type="ECO:0000256" key="1">
    <source>
        <dbReference type="SAM" id="MobiDB-lite"/>
    </source>
</evidence>
<feature type="region of interest" description="Disordered" evidence="1">
    <location>
        <begin position="533"/>
        <end position="597"/>
    </location>
</feature>
<organism evidence="3 4">
    <name type="scientific">Kribbella italica</name>
    <dbReference type="NCBI Taxonomy" id="1540520"/>
    <lineage>
        <taxon>Bacteria</taxon>
        <taxon>Bacillati</taxon>
        <taxon>Actinomycetota</taxon>
        <taxon>Actinomycetes</taxon>
        <taxon>Propionibacteriales</taxon>
        <taxon>Kribbellaceae</taxon>
        <taxon>Kribbella</taxon>
    </lineage>
</organism>
<accession>A0A7W9J3X4</accession>
<dbReference type="Proteomes" id="UP000549971">
    <property type="component" value="Unassembled WGS sequence"/>
</dbReference>
<dbReference type="InterPro" id="IPR016624">
    <property type="entry name" value="UCP014753"/>
</dbReference>
<dbReference type="InterPro" id="IPR049349">
    <property type="entry name" value="DUF2264_N"/>
</dbReference>
<dbReference type="EMBL" id="JACHMY010000001">
    <property type="protein sequence ID" value="MBB5835177.1"/>
    <property type="molecule type" value="Genomic_DNA"/>
</dbReference>
<comment type="caution">
    <text evidence="3">The sequence shown here is derived from an EMBL/GenBank/DDBJ whole genome shotgun (WGS) entry which is preliminary data.</text>
</comment>